<dbReference type="PANTHER" id="PTHR43162">
    <property type="match status" value="1"/>
</dbReference>
<dbReference type="InterPro" id="IPR016040">
    <property type="entry name" value="NAD(P)-bd_dom"/>
</dbReference>
<dbReference type="OrthoDB" id="3539286at2759"/>
<evidence type="ECO:0000259" key="1">
    <source>
        <dbReference type="Pfam" id="PF13460"/>
    </source>
</evidence>
<dbReference type="InterPro" id="IPR051604">
    <property type="entry name" value="Ergot_Alk_Oxidoreductase"/>
</dbReference>
<protein>
    <submittedName>
        <fullName evidence="2">NAD(P)-binding protein</fullName>
    </submittedName>
</protein>
<dbReference type="Proteomes" id="UP000799441">
    <property type="component" value="Unassembled WGS sequence"/>
</dbReference>
<dbReference type="PANTHER" id="PTHR43162:SF1">
    <property type="entry name" value="PRESTALK A DIFFERENTIATION PROTEIN A"/>
    <property type="match status" value="1"/>
</dbReference>
<evidence type="ECO:0000313" key="3">
    <source>
        <dbReference type="Proteomes" id="UP000799441"/>
    </source>
</evidence>
<feature type="domain" description="NAD(P)-binding" evidence="1">
    <location>
        <begin position="14"/>
        <end position="204"/>
    </location>
</feature>
<gene>
    <name evidence="2" type="ORF">K431DRAFT_288924</name>
</gene>
<dbReference type="Pfam" id="PF13460">
    <property type="entry name" value="NAD_binding_10"/>
    <property type="match status" value="1"/>
</dbReference>
<dbReference type="InterPro" id="IPR036291">
    <property type="entry name" value="NAD(P)-bd_dom_sf"/>
</dbReference>
<proteinExistence type="predicted"/>
<name>A0A9P4Q0B8_9PEZI</name>
<sequence length="321" mass="35668">MPGLQAKTILITAASGHIGTELVSLLHESAPKLNLILPTTNASRLKSSFSDSLASDSHIKVVEGNLQDPNWFQDVLVMNKVDTVFFCLTGSEELFTTMNCIDSMIRSKTVKRLIYLSACGDFTSPQALSALMQKCTAAHVLVKSTIEYKLQQGNLPFQWTILGPTLFFINDLRSKQSMLEHGLFDEPLGENGVSRVAPADIALAVRNLALAESDHWHGKKVMVGSKKAFTGAEISDVWSKALGRKIEIFGTSEQDMDNFEASFSAHANSAWGRDLRLMYESFKQMEFGMTDEEYDLQVELLGKEAEDYAAWVNKTAQSWRK</sequence>
<comment type="caution">
    <text evidence="2">The sequence shown here is derived from an EMBL/GenBank/DDBJ whole genome shotgun (WGS) entry which is preliminary data.</text>
</comment>
<organism evidence="2 3">
    <name type="scientific">Polychaeton citri CBS 116435</name>
    <dbReference type="NCBI Taxonomy" id="1314669"/>
    <lineage>
        <taxon>Eukaryota</taxon>
        <taxon>Fungi</taxon>
        <taxon>Dikarya</taxon>
        <taxon>Ascomycota</taxon>
        <taxon>Pezizomycotina</taxon>
        <taxon>Dothideomycetes</taxon>
        <taxon>Dothideomycetidae</taxon>
        <taxon>Capnodiales</taxon>
        <taxon>Capnodiaceae</taxon>
        <taxon>Polychaeton</taxon>
    </lineage>
</organism>
<keyword evidence="3" id="KW-1185">Reference proteome</keyword>
<dbReference type="SUPFAM" id="SSF51735">
    <property type="entry name" value="NAD(P)-binding Rossmann-fold domains"/>
    <property type="match status" value="1"/>
</dbReference>
<dbReference type="EMBL" id="MU003854">
    <property type="protein sequence ID" value="KAF2717053.1"/>
    <property type="molecule type" value="Genomic_DNA"/>
</dbReference>
<dbReference type="AlphaFoldDB" id="A0A9P4Q0B8"/>
<evidence type="ECO:0000313" key="2">
    <source>
        <dbReference type="EMBL" id="KAF2717053.1"/>
    </source>
</evidence>
<reference evidence="2" key="1">
    <citation type="journal article" date="2020" name="Stud. Mycol.">
        <title>101 Dothideomycetes genomes: a test case for predicting lifestyles and emergence of pathogens.</title>
        <authorList>
            <person name="Haridas S."/>
            <person name="Albert R."/>
            <person name="Binder M."/>
            <person name="Bloem J."/>
            <person name="Labutti K."/>
            <person name="Salamov A."/>
            <person name="Andreopoulos B."/>
            <person name="Baker S."/>
            <person name="Barry K."/>
            <person name="Bills G."/>
            <person name="Bluhm B."/>
            <person name="Cannon C."/>
            <person name="Castanera R."/>
            <person name="Culley D."/>
            <person name="Daum C."/>
            <person name="Ezra D."/>
            <person name="Gonzalez J."/>
            <person name="Henrissat B."/>
            <person name="Kuo A."/>
            <person name="Liang C."/>
            <person name="Lipzen A."/>
            <person name="Lutzoni F."/>
            <person name="Magnuson J."/>
            <person name="Mondo S."/>
            <person name="Nolan M."/>
            <person name="Ohm R."/>
            <person name="Pangilinan J."/>
            <person name="Park H.-J."/>
            <person name="Ramirez L."/>
            <person name="Alfaro M."/>
            <person name="Sun H."/>
            <person name="Tritt A."/>
            <person name="Yoshinaga Y."/>
            <person name="Zwiers L.-H."/>
            <person name="Turgeon B."/>
            <person name="Goodwin S."/>
            <person name="Spatafora J."/>
            <person name="Crous P."/>
            <person name="Grigoriev I."/>
        </authorList>
    </citation>
    <scope>NUCLEOTIDE SEQUENCE</scope>
    <source>
        <strain evidence="2">CBS 116435</strain>
    </source>
</reference>
<dbReference type="Gene3D" id="3.40.50.720">
    <property type="entry name" value="NAD(P)-binding Rossmann-like Domain"/>
    <property type="match status" value="1"/>
</dbReference>
<accession>A0A9P4Q0B8</accession>